<dbReference type="SUPFAM" id="SSF52821">
    <property type="entry name" value="Rhodanese/Cell cycle control phosphatase"/>
    <property type="match status" value="1"/>
</dbReference>
<dbReference type="PANTHER" id="PTHR43031:SF6">
    <property type="entry name" value="THIOSULFATE SULFURTRANSFERASE GLPE"/>
    <property type="match status" value="1"/>
</dbReference>
<dbReference type="EC" id="2.8.1.1" evidence="3"/>
<keyword evidence="6" id="KW-1185">Reference proteome</keyword>
<proteinExistence type="inferred from homology"/>
<dbReference type="RefSeq" id="WP_026744261.1">
    <property type="nucleotide sequence ID" value="NZ_FNQS01000012.1"/>
</dbReference>
<dbReference type="GeneID" id="97765800"/>
<dbReference type="Proteomes" id="UP000187280">
    <property type="component" value="Unassembled WGS sequence"/>
</dbReference>
<feature type="domain" description="Rhodanese" evidence="4">
    <location>
        <begin position="21"/>
        <end position="104"/>
    </location>
</feature>
<dbReference type="InterPro" id="IPR001763">
    <property type="entry name" value="Rhodanese-like_dom"/>
</dbReference>
<keyword evidence="1 3" id="KW-0963">Cytoplasm</keyword>
<dbReference type="PROSITE" id="PS00380">
    <property type="entry name" value="RHODANESE_1"/>
    <property type="match status" value="1"/>
</dbReference>
<evidence type="ECO:0000313" key="6">
    <source>
        <dbReference type="Proteomes" id="UP000187280"/>
    </source>
</evidence>
<dbReference type="CDD" id="cd01444">
    <property type="entry name" value="GlpE_ST"/>
    <property type="match status" value="1"/>
</dbReference>
<comment type="catalytic activity">
    <reaction evidence="3">
        <text>thiosulfate + hydrogen cyanide = thiocyanate + sulfite + 2 H(+)</text>
        <dbReference type="Rhea" id="RHEA:16881"/>
        <dbReference type="ChEBI" id="CHEBI:15378"/>
        <dbReference type="ChEBI" id="CHEBI:17359"/>
        <dbReference type="ChEBI" id="CHEBI:18022"/>
        <dbReference type="ChEBI" id="CHEBI:18407"/>
        <dbReference type="ChEBI" id="CHEBI:33542"/>
        <dbReference type="EC" id="2.8.1.1"/>
    </reaction>
</comment>
<dbReference type="STRING" id="71657.SAMN02982996_02957"/>
<evidence type="ECO:0000256" key="2">
    <source>
        <dbReference type="ARBA" id="ARBA00022679"/>
    </source>
</evidence>
<dbReference type="InterPro" id="IPR001307">
    <property type="entry name" value="Thiosulphate_STrfase_CS"/>
</dbReference>
<dbReference type="HAMAP" id="MF_01009">
    <property type="entry name" value="Thiosulf_sulfurtr"/>
    <property type="match status" value="1"/>
</dbReference>
<dbReference type="InterPro" id="IPR023695">
    <property type="entry name" value="Thiosulf_sulfurTrfase"/>
</dbReference>
<protein>
    <recommendedName>
        <fullName evidence="3">Thiosulfate sulfurtransferase GlpE</fullName>
        <ecNumber evidence="3">2.8.1.1</ecNumber>
    </recommendedName>
</protein>
<sequence>MEQFEAIDVEEAYQRWQSGEVLVDIRDRQSFAAAHVPGAVHLTNDTLNDFVDGADFEQPVMVLCYHGISSRNAAQYLLSLGFSSVYSVDGGFEAWQRRFPQETSAG</sequence>
<keyword evidence="2 3" id="KW-0808">Transferase</keyword>
<dbReference type="PROSITE" id="PS50206">
    <property type="entry name" value="RHODANESE_3"/>
    <property type="match status" value="1"/>
</dbReference>
<dbReference type="GO" id="GO:0004792">
    <property type="term" value="F:thiosulfate-cyanide sulfurtransferase activity"/>
    <property type="evidence" value="ECO:0007669"/>
    <property type="project" value="UniProtKB-UniRule"/>
</dbReference>
<dbReference type="eggNOG" id="COG0607">
    <property type="taxonomic scope" value="Bacteria"/>
</dbReference>
<reference evidence="5 6" key="1">
    <citation type="submission" date="2016-10" db="EMBL/GenBank/DDBJ databases">
        <authorList>
            <person name="de Groot N.N."/>
        </authorList>
    </citation>
    <scope>NUCLEOTIDE SEQUENCE [LARGE SCALE GENOMIC DNA]</scope>
    <source>
        <strain evidence="5 6">ATCC 29281</strain>
    </source>
</reference>
<dbReference type="SMART" id="SM00450">
    <property type="entry name" value="RHOD"/>
    <property type="match status" value="1"/>
</dbReference>
<accession>A0A1H4F918</accession>
<feature type="active site" description="Cysteine persulfide intermediate" evidence="3">
    <location>
        <position position="64"/>
    </location>
</feature>
<organism evidence="5 6">
    <name type="scientific">Lonsdalea quercina</name>
    <dbReference type="NCBI Taxonomy" id="71657"/>
    <lineage>
        <taxon>Bacteria</taxon>
        <taxon>Pseudomonadati</taxon>
        <taxon>Pseudomonadota</taxon>
        <taxon>Gammaproteobacteria</taxon>
        <taxon>Enterobacterales</taxon>
        <taxon>Pectobacteriaceae</taxon>
        <taxon>Lonsdalea</taxon>
    </lineage>
</organism>
<gene>
    <name evidence="3" type="primary">glpE</name>
    <name evidence="5" type="ORF">SAMN02982996_02957</name>
</gene>
<dbReference type="EMBL" id="FNQS01000012">
    <property type="protein sequence ID" value="SEA93779.1"/>
    <property type="molecule type" value="Genomic_DNA"/>
</dbReference>
<dbReference type="Pfam" id="PF00581">
    <property type="entry name" value="Rhodanese"/>
    <property type="match status" value="1"/>
</dbReference>
<dbReference type="InterPro" id="IPR050229">
    <property type="entry name" value="GlpE_sulfurtransferase"/>
</dbReference>
<dbReference type="AlphaFoldDB" id="A0A1H4F918"/>
<dbReference type="NCBIfam" id="NF001195">
    <property type="entry name" value="PRK00162.1"/>
    <property type="match status" value="1"/>
</dbReference>
<comment type="catalytic activity">
    <reaction evidence="3">
        <text>thiosulfate + [thioredoxin]-dithiol = [thioredoxin]-disulfide + hydrogen sulfide + sulfite + 2 H(+)</text>
        <dbReference type="Rhea" id="RHEA:83859"/>
        <dbReference type="Rhea" id="RHEA-COMP:10698"/>
        <dbReference type="Rhea" id="RHEA-COMP:10700"/>
        <dbReference type="ChEBI" id="CHEBI:15378"/>
        <dbReference type="ChEBI" id="CHEBI:17359"/>
        <dbReference type="ChEBI" id="CHEBI:29919"/>
        <dbReference type="ChEBI" id="CHEBI:29950"/>
        <dbReference type="ChEBI" id="CHEBI:33542"/>
        <dbReference type="ChEBI" id="CHEBI:50058"/>
    </reaction>
</comment>
<dbReference type="InterPro" id="IPR036873">
    <property type="entry name" value="Rhodanese-like_dom_sf"/>
</dbReference>
<dbReference type="PANTHER" id="PTHR43031">
    <property type="entry name" value="FAD-DEPENDENT OXIDOREDUCTASE"/>
    <property type="match status" value="1"/>
</dbReference>
<evidence type="ECO:0000313" key="5">
    <source>
        <dbReference type="EMBL" id="SEA93779.1"/>
    </source>
</evidence>
<dbReference type="Gene3D" id="3.40.250.10">
    <property type="entry name" value="Rhodanese-like domain"/>
    <property type="match status" value="1"/>
</dbReference>
<comment type="subcellular location">
    <subcellularLocation>
        <location evidence="3">Cytoplasm</location>
    </subcellularLocation>
</comment>
<evidence type="ECO:0000259" key="4">
    <source>
        <dbReference type="PROSITE" id="PS50206"/>
    </source>
</evidence>
<dbReference type="GO" id="GO:0103041">
    <property type="term" value="F:thiosulfate-thioredoxin sulfurtransferase activity"/>
    <property type="evidence" value="ECO:0007669"/>
    <property type="project" value="RHEA"/>
</dbReference>
<comment type="function">
    <text evidence="3">Transferase that catalyzes the transfer of sulfur from thiosulfate to thiophilic acceptors such as cyanide or dithiols. May function in a CysM-independent thiosulfate assimilation pathway by catalyzing the conversion of thiosulfate to sulfite, which can then be used for L-cysteine biosynthesis.</text>
</comment>
<evidence type="ECO:0000256" key="1">
    <source>
        <dbReference type="ARBA" id="ARBA00022490"/>
    </source>
</evidence>
<evidence type="ECO:0000256" key="3">
    <source>
        <dbReference type="HAMAP-Rule" id="MF_01009"/>
    </source>
</evidence>
<dbReference type="GO" id="GO:0005737">
    <property type="term" value="C:cytoplasm"/>
    <property type="evidence" value="ECO:0007669"/>
    <property type="project" value="UniProtKB-SubCell"/>
</dbReference>
<name>A0A1H4F918_9GAMM</name>
<comment type="similarity">
    <text evidence="3">Belongs to the GlpE family.</text>
</comment>